<gene>
    <name evidence="1" type="ORF">ABW99_20875</name>
</gene>
<keyword evidence="2" id="KW-1185">Reference proteome</keyword>
<reference evidence="2" key="1">
    <citation type="submission" date="2015-06" db="EMBL/GenBank/DDBJ databases">
        <authorList>
            <person name="Hoefler B.C."/>
            <person name="Straight P.D."/>
        </authorList>
    </citation>
    <scope>NUCLEOTIDE SEQUENCE [LARGE SCALE GENOMIC DNA]</scope>
    <source>
        <strain evidence="2">DSM 25325</strain>
    </source>
</reference>
<protein>
    <submittedName>
        <fullName evidence="1">Uncharacterized protein</fullName>
    </submittedName>
</protein>
<dbReference type="AlphaFoldDB" id="A0A0U4EZL3"/>
<dbReference type="Proteomes" id="UP000036700">
    <property type="component" value="Chromosome"/>
</dbReference>
<sequence>MLMVGRASCQLAVSRGADSPVLTLGAPVLREVSVQVTTRRARGLVRAEKKGAVIALIMLFSGWSAT</sequence>
<organism evidence="1 2">
    <name type="scientific">Pandoraea thiooxydans</name>
    <dbReference type="NCBI Taxonomy" id="445709"/>
    <lineage>
        <taxon>Bacteria</taxon>
        <taxon>Pseudomonadati</taxon>
        <taxon>Pseudomonadota</taxon>
        <taxon>Betaproteobacteria</taxon>
        <taxon>Burkholderiales</taxon>
        <taxon>Burkholderiaceae</taxon>
        <taxon>Pandoraea</taxon>
    </lineage>
</organism>
<proteinExistence type="predicted"/>
<evidence type="ECO:0000313" key="1">
    <source>
        <dbReference type="EMBL" id="ALX34867.1"/>
    </source>
</evidence>
<dbReference type="EMBL" id="CP011568">
    <property type="protein sequence ID" value="ALX34867.1"/>
    <property type="molecule type" value="Genomic_DNA"/>
</dbReference>
<evidence type="ECO:0000313" key="2">
    <source>
        <dbReference type="Proteomes" id="UP000036700"/>
    </source>
</evidence>
<name>A0A0U4EZL3_9BURK</name>
<accession>A0A0U4EZL3</accession>